<evidence type="ECO:0000313" key="13">
    <source>
        <dbReference type="Proteomes" id="UP000287857"/>
    </source>
</evidence>
<dbReference type="GO" id="GO:0004564">
    <property type="term" value="F:beta-fructofuranosidase activity"/>
    <property type="evidence" value="ECO:0007669"/>
    <property type="project" value="UniProtKB-EC"/>
</dbReference>
<evidence type="ECO:0000256" key="2">
    <source>
        <dbReference type="ARBA" id="ARBA00009902"/>
    </source>
</evidence>
<evidence type="ECO:0000256" key="6">
    <source>
        <dbReference type="ARBA" id="ARBA00023295"/>
    </source>
</evidence>
<dbReference type="EC" id="3.2.1.26" evidence="3 8"/>
<comment type="function">
    <text evidence="9">Enables the bacterium to metabolize sucrose as a sole carbon source.</text>
</comment>
<comment type="pathway">
    <text evidence="1 9">Glycan biosynthesis; sucrose metabolism.</text>
</comment>
<evidence type="ECO:0000256" key="3">
    <source>
        <dbReference type="ARBA" id="ARBA00012758"/>
    </source>
</evidence>
<dbReference type="SUPFAM" id="SSF75005">
    <property type="entry name" value="Arabinanase/levansucrase/invertase"/>
    <property type="match status" value="1"/>
</dbReference>
<evidence type="ECO:0000313" key="12">
    <source>
        <dbReference type="EMBL" id="RST97320.1"/>
    </source>
</evidence>
<keyword evidence="13" id="KW-1185">Reference proteome</keyword>
<evidence type="ECO:0000256" key="4">
    <source>
        <dbReference type="ARBA" id="ARBA00019623"/>
    </source>
</evidence>
<protein>
    <recommendedName>
        <fullName evidence="4 8">Sucrose-6-phosphate hydrolase</fullName>
        <ecNumber evidence="3 8">3.2.1.26</ecNumber>
    </recommendedName>
    <alternativeName>
        <fullName evidence="7 9">Invertase</fullName>
    </alternativeName>
</protein>
<feature type="domain" description="Glycosyl hydrolase family 32 N-terminal" evidence="10">
    <location>
        <begin position="41"/>
        <end position="343"/>
    </location>
</feature>
<keyword evidence="9" id="KW-0963">Cytoplasm</keyword>
<dbReference type="OrthoDB" id="9759709at2"/>
<dbReference type="NCBIfam" id="TIGR01322">
    <property type="entry name" value="scrB_fam"/>
    <property type="match status" value="1"/>
</dbReference>
<evidence type="ECO:0000259" key="10">
    <source>
        <dbReference type="Pfam" id="PF00251"/>
    </source>
</evidence>
<comment type="catalytic activity">
    <reaction evidence="8">
        <text>Hydrolysis of terminal non-reducing beta-D-fructofuranoside residues in beta-D-fructofuranosides.</text>
        <dbReference type="EC" id="3.2.1.26"/>
    </reaction>
</comment>
<dbReference type="SMART" id="SM00640">
    <property type="entry name" value="Glyco_32"/>
    <property type="match status" value="1"/>
</dbReference>
<dbReference type="CDD" id="cd18623">
    <property type="entry name" value="GH32_ScrB-like"/>
    <property type="match status" value="1"/>
</dbReference>
<dbReference type="InterPro" id="IPR018053">
    <property type="entry name" value="Glyco_hydro_32_AS"/>
</dbReference>
<sequence length="496" mass="57017">MRLVTHWTTDLRYKKYDEWSKDYYYFLKQSVSNSEWRLSYHIQPLTGLLNDPNGFSFFNNRWHLFYQSYPYGPVHGIKSWHHLTSTDLVHWIDENEHLLPDSNYDSHGVYSGSAILVDQNLFIAYTGNVRNKEWERESYQLGALMNNDGQITKIRQPLITEAPNGYTSEFRDPQLIQCKDAYYIVIGAQNNQLQGKVLTYKSTDLKNWECLGELIFSDLPLGFMIECPNLVFIDEKPVLLFCPQGLDRNICSYDNIYPNSYVLAEDFDIRKNKLINVSAPVNLDEGFDVYATQAFNAPDGRVLSIGWFGLPEITYPTDKFGWAHCLTIVKELIIEDDKLIQRPVAEMKELRETCHPSSGELDSSATKLYQVDKNCYELELNFEEGAIGTLSLFANENLSKKIDIAFDTKNGKMTVNRKLAGESFATEYGTERMVTIDKGQLSLQIFVDESTVEVFINHGKKVVSSRVFPGSNQTNIFLQGNQKQFTGKLWKLNSIE</sequence>
<dbReference type="InterPro" id="IPR013148">
    <property type="entry name" value="Glyco_hydro_32_N"/>
</dbReference>
<dbReference type="SUPFAM" id="SSF49899">
    <property type="entry name" value="Concanavalin A-like lectins/glucanases"/>
    <property type="match status" value="1"/>
</dbReference>
<accession>A0A429ZUH3</accession>
<evidence type="ECO:0000256" key="7">
    <source>
        <dbReference type="ARBA" id="ARBA00033367"/>
    </source>
</evidence>
<dbReference type="PROSITE" id="PS00609">
    <property type="entry name" value="GLYCOSYL_HYDROL_F32"/>
    <property type="match status" value="1"/>
</dbReference>
<organism evidence="12 13">
    <name type="scientific">Vagococcus vulneris</name>
    <dbReference type="NCBI Taxonomy" id="1977869"/>
    <lineage>
        <taxon>Bacteria</taxon>
        <taxon>Bacillati</taxon>
        <taxon>Bacillota</taxon>
        <taxon>Bacilli</taxon>
        <taxon>Lactobacillales</taxon>
        <taxon>Enterococcaceae</taxon>
        <taxon>Vagococcus</taxon>
    </lineage>
</organism>
<dbReference type="EMBL" id="NGJS01000018">
    <property type="protein sequence ID" value="RST97320.1"/>
    <property type="molecule type" value="Genomic_DNA"/>
</dbReference>
<dbReference type="GO" id="GO:0005985">
    <property type="term" value="P:sucrose metabolic process"/>
    <property type="evidence" value="ECO:0007669"/>
    <property type="project" value="UniProtKB-UniPathway"/>
</dbReference>
<dbReference type="Pfam" id="PF00251">
    <property type="entry name" value="Glyco_hydro_32N"/>
    <property type="match status" value="1"/>
</dbReference>
<evidence type="ECO:0000256" key="1">
    <source>
        <dbReference type="ARBA" id="ARBA00004914"/>
    </source>
</evidence>
<dbReference type="Gene3D" id="2.115.10.20">
    <property type="entry name" value="Glycosyl hydrolase domain, family 43"/>
    <property type="match status" value="1"/>
</dbReference>
<evidence type="ECO:0000256" key="9">
    <source>
        <dbReference type="RuleBase" id="RU365015"/>
    </source>
</evidence>
<proteinExistence type="inferred from homology"/>
<dbReference type="InterPro" id="IPR006232">
    <property type="entry name" value="Suc6P_hydrolase"/>
</dbReference>
<dbReference type="RefSeq" id="WP_125984610.1">
    <property type="nucleotide sequence ID" value="NZ_NGJS01000018.1"/>
</dbReference>
<name>A0A429ZUH3_9ENTE</name>
<dbReference type="InterPro" id="IPR013189">
    <property type="entry name" value="Glyco_hydro_32_C"/>
</dbReference>
<evidence type="ECO:0000256" key="8">
    <source>
        <dbReference type="RuleBase" id="RU362110"/>
    </source>
</evidence>
<dbReference type="Gene3D" id="2.60.120.560">
    <property type="entry name" value="Exo-inulinase, domain 1"/>
    <property type="match status" value="1"/>
</dbReference>
<dbReference type="InterPro" id="IPR001362">
    <property type="entry name" value="Glyco_hydro_32"/>
</dbReference>
<gene>
    <name evidence="12" type="ORF">CBF37_10040</name>
</gene>
<reference evidence="12 13" key="1">
    <citation type="submission" date="2017-05" db="EMBL/GenBank/DDBJ databases">
        <title>Vagococcus spp. assemblies.</title>
        <authorList>
            <person name="Gulvik C.A."/>
        </authorList>
    </citation>
    <scope>NUCLEOTIDE SEQUENCE [LARGE SCALE GENOMIC DNA]</scope>
    <source>
        <strain evidence="12 13">SS1995</strain>
    </source>
</reference>
<comment type="subcellular location">
    <subcellularLocation>
        <location evidence="9">Cytoplasm</location>
    </subcellularLocation>
</comment>
<comment type="similarity">
    <text evidence="2 8">Belongs to the glycosyl hydrolase 32 family.</text>
</comment>
<dbReference type="InterPro" id="IPR013320">
    <property type="entry name" value="ConA-like_dom_sf"/>
</dbReference>
<feature type="domain" description="Glycosyl hydrolase family 32 C-terminal" evidence="11">
    <location>
        <begin position="347"/>
        <end position="481"/>
    </location>
</feature>
<keyword evidence="5 8" id="KW-0378">Hydrolase</keyword>
<dbReference type="PANTHER" id="PTHR43101:SF1">
    <property type="entry name" value="BETA-FRUCTOSIDASE"/>
    <property type="match status" value="1"/>
</dbReference>
<dbReference type="InterPro" id="IPR051214">
    <property type="entry name" value="GH32_Enzymes"/>
</dbReference>
<dbReference type="UniPathway" id="UPA00238"/>
<evidence type="ECO:0000256" key="5">
    <source>
        <dbReference type="ARBA" id="ARBA00022801"/>
    </source>
</evidence>
<dbReference type="GO" id="GO:0005737">
    <property type="term" value="C:cytoplasm"/>
    <property type="evidence" value="ECO:0007669"/>
    <property type="project" value="UniProtKB-SubCell"/>
</dbReference>
<dbReference type="Proteomes" id="UP000287857">
    <property type="component" value="Unassembled WGS sequence"/>
</dbReference>
<dbReference type="PANTHER" id="PTHR43101">
    <property type="entry name" value="BETA-FRUCTOSIDASE"/>
    <property type="match status" value="1"/>
</dbReference>
<evidence type="ECO:0000259" key="11">
    <source>
        <dbReference type="Pfam" id="PF08244"/>
    </source>
</evidence>
<keyword evidence="9" id="KW-0119">Carbohydrate metabolism</keyword>
<dbReference type="Pfam" id="PF08244">
    <property type="entry name" value="Glyco_hydro_32C"/>
    <property type="match status" value="1"/>
</dbReference>
<comment type="caution">
    <text evidence="12">The sequence shown here is derived from an EMBL/GenBank/DDBJ whole genome shotgun (WGS) entry which is preliminary data.</text>
</comment>
<dbReference type="AlphaFoldDB" id="A0A429ZUH3"/>
<keyword evidence="6 8" id="KW-0326">Glycosidase</keyword>
<dbReference type="InterPro" id="IPR023296">
    <property type="entry name" value="Glyco_hydro_beta-prop_sf"/>
</dbReference>